<evidence type="ECO:0000313" key="1">
    <source>
        <dbReference type="EMBL" id="KAK3800340.1"/>
    </source>
</evidence>
<proteinExistence type="predicted"/>
<keyword evidence="2" id="KW-1185">Reference proteome</keyword>
<comment type="caution">
    <text evidence="1">The sequence shown here is derived from an EMBL/GenBank/DDBJ whole genome shotgun (WGS) entry which is preliminary data.</text>
</comment>
<dbReference type="Proteomes" id="UP001283361">
    <property type="component" value="Unassembled WGS sequence"/>
</dbReference>
<sequence length="85" mass="9822">MNCACLPSSERRDLLAETRYQQKIHKLVSDTSNARFLPVKNIYVTLKADPFVVYKIEVPQALQLQGVTETWFTRHTTITAEFRHG</sequence>
<organism evidence="1 2">
    <name type="scientific">Elysia crispata</name>
    <name type="common">lettuce slug</name>
    <dbReference type="NCBI Taxonomy" id="231223"/>
    <lineage>
        <taxon>Eukaryota</taxon>
        <taxon>Metazoa</taxon>
        <taxon>Spiralia</taxon>
        <taxon>Lophotrochozoa</taxon>
        <taxon>Mollusca</taxon>
        <taxon>Gastropoda</taxon>
        <taxon>Heterobranchia</taxon>
        <taxon>Euthyneura</taxon>
        <taxon>Panpulmonata</taxon>
        <taxon>Sacoglossa</taxon>
        <taxon>Placobranchoidea</taxon>
        <taxon>Plakobranchidae</taxon>
        <taxon>Elysia</taxon>
    </lineage>
</organism>
<accession>A0AAE1EBA2</accession>
<reference evidence="1" key="1">
    <citation type="journal article" date="2023" name="G3 (Bethesda)">
        <title>A reference genome for the long-term kleptoplast-retaining sea slug Elysia crispata morphotype clarki.</title>
        <authorList>
            <person name="Eastman K.E."/>
            <person name="Pendleton A.L."/>
            <person name="Shaikh M.A."/>
            <person name="Suttiyut T."/>
            <person name="Ogas R."/>
            <person name="Tomko P."/>
            <person name="Gavelis G."/>
            <person name="Widhalm J.R."/>
            <person name="Wisecaver J.H."/>
        </authorList>
    </citation>
    <scope>NUCLEOTIDE SEQUENCE</scope>
    <source>
        <strain evidence="1">ECLA1</strain>
    </source>
</reference>
<dbReference type="EMBL" id="JAWDGP010000460">
    <property type="protein sequence ID" value="KAK3800340.1"/>
    <property type="molecule type" value="Genomic_DNA"/>
</dbReference>
<name>A0AAE1EBA2_9GAST</name>
<protein>
    <submittedName>
        <fullName evidence="1">Uncharacterized protein</fullName>
    </submittedName>
</protein>
<gene>
    <name evidence="1" type="ORF">RRG08_018790</name>
</gene>
<dbReference type="AlphaFoldDB" id="A0AAE1EBA2"/>
<evidence type="ECO:0000313" key="2">
    <source>
        <dbReference type="Proteomes" id="UP001283361"/>
    </source>
</evidence>